<feature type="region of interest" description="Disordered" evidence="1">
    <location>
        <begin position="187"/>
        <end position="210"/>
    </location>
</feature>
<dbReference type="OrthoDB" id="1859733at2759"/>
<dbReference type="Proteomes" id="UP000319257">
    <property type="component" value="Unassembled WGS sequence"/>
</dbReference>
<evidence type="ECO:0008006" key="5">
    <source>
        <dbReference type="Google" id="ProtNLM"/>
    </source>
</evidence>
<dbReference type="InterPro" id="IPR021851">
    <property type="entry name" value="DUF3455"/>
</dbReference>
<keyword evidence="2" id="KW-0732">Signal</keyword>
<dbReference type="AlphaFoldDB" id="A0A507B5R8"/>
<evidence type="ECO:0000256" key="2">
    <source>
        <dbReference type="SAM" id="SignalP"/>
    </source>
</evidence>
<gene>
    <name evidence="3" type="ORF">E0L32_004665</name>
</gene>
<keyword evidence="4" id="KW-1185">Reference proteome</keyword>
<evidence type="ECO:0000256" key="1">
    <source>
        <dbReference type="SAM" id="MobiDB-lite"/>
    </source>
</evidence>
<accession>A0A507B5R8</accession>
<dbReference type="EMBL" id="SKBQ01000023">
    <property type="protein sequence ID" value="TPX15107.1"/>
    <property type="molecule type" value="Genomic_DNA"/>
</dbReference>
<evidence type="ECO:0000313" key="3">
    <source>
        <dbReference type="EMBL" id="TPX15107.1"/>
    </source>
</evidence>
<dbReference type="RefSeq" id="XP_030996818.1">
    <property type="nucleotide sequence ID" value="XM_031139100.1"/>
</dbReference>
<proteinExistence type="predicted"/>
<dbReference type="GeneID" id="41972112"/>
<dbReference type="Pfam" id="PF11937">
    <property type="entry name" value="DUF3455"/>
    <property type="match status" value="1"/>
</dbReference>
<dbReference type="PANTHER" id="PTHR35567:SF1">
    <property type="entry name" value="CONSERVED FUNGAL PROTEIN (AFU_ORTHOLOGUE AFUA_1G14230)"/>
    <property type="match status" value="1"/>
</dbReference>
<reference evidence="3 4" key="1">
    <citation type="submission" date="2019-06" db="EMBL/GenBank/DDBJ databases">
        <title>Draft genome sequence of the filamentous fungus Phialemoniopsis curvata isolated from diesel fuel.</title>
        <authorList>
            <person name="Varaljay V.A."/>
            <person name="Lyon W.J."/>
            <person name="Crouch A.L."/>
            <person name="Drake C.E."/>
            <person name="Hollomon J.M."/>
            <person name="Nadeau L.J."/>
            <person name="Nunn H.S."/>
            <person name="Stevenson B.S."/>
            <person name="Bojanowski C.L."/>
            <person name="Crookes-Goodson W.J."/>
        </authorList>
    </citation>
    <scope>NUCLEOTIDE SEQUENCE [LARGE SCALE GENOMIC DNA]</scope>
    <source>
        <strain evidence="3 4">D216</strain>
    </source>
</reference>
<protein>
    <recommendedName>
        <fullName evidence="5">Malate dehydrogenase</fullName>
    </recommendedName>
</protein>
<comment type="caution">
    <text evidence="3">The sequence shown here is derived from an EMBL/GenBank/DDBJ whole genome shotgun (WGS) entry which is preliminary data.</text>
</comment>
<feature type="chain" id="PRO_5021435898" description="Malate dehydrogenase" evidence="2">
    <location>
        <begin position="18"/>
        <end position="275"/>
    </location>
</feature>
<evidence type="ECO:0000313" key="4">
    <source>
        <dbReference type="Proteomes" id="UP000319257"/>
    </source>
</evidence>
<name>A0A507B5R8_9PEZI</name>
<dbReference type="InParanoid" id="A0A507B5R8"/>
<sequence length="275" mass="28690">MHASTLLLSALAAFAVAAPTYPQLNVDAVTPAGLDALSDYFNKLAQKVQQSKSLAEAPACDLTKAVLPRQPPSPSSLPDPTKGLVLKHVAIGRGTQNYTCANDTAAPVLAGAVAALYNASCLAAAQPELMGPLAQASLAAGLALRPGETPLTVTARLAPSQLVVSGRHFFRDPTTPFFDLDAQPADQIGTAPTAKNNTEPAPAGAPRGQKGEAAVPWLKLLAKEGATGDLREVYRVETVGGSAPPSCKDMPASFEVQYAAQYWFYEGKPQEQQQS</sequence>
<dbReference type="PANTHER" id="PTHR35567">
    <property type="entry name" value="MALATE DEHYDROGENASE (AFU_ORTHOLOGUE AFUA_2G13800)"/>
    <property type="match status" value="1"/>
</dbReference>
<feature type="signal peptide" evidence="2">
    <location>
        <begin position="1"/>
        <end position="17"/>
    </location>
</feature>
<organism evidence="3 4">
    <name type="scientific">Thyridium curvatum</name>
    <dbReference type="NCBI Taxonomy" id="1093900"/>
    <lineage>
        <taxon>Eukaryota</taxon>
        <taxon>Fungi</taxon>
        <taxon>Dikarya</taxon>
        <taxon>Ascomycota</taxon>
        <taxon>Pezizomycotina</taxon>
        <taxon>Sordariomycetes</taxon>
        <taxon>Sordariomycetidae</taxon>
        <taxon>Thyridiales</taxon>
        <taxon>Thyridiaceae</taxon>
        <taxon>Thyridium</taxon>
    </lineage>
</organism>
<dbReference type="STRING" id="1093900.A0A507B5R8"/>